<evidence type="ECO:0000313" key="2">
    <source>
        <dbReference type="EMBL" id="PVH39564.1"/>
    </source>
</evidence>
<keyword evidence="1" id="KW-0472">Membrane</keyword>
<accession>A0A2T8IPF7</accession>
<proteinExistence type="predicted"/>
<gene>
    <name evidence="2" type="ORF">PAHAL_5G536900</name>
</gene>
<reference evidence="2" key="1">
    <citation type="submission" date="2018-04" db="EMBL/GenBank/DDBJ databases">
        <title>WGS assembly of Panicum hallii.</title>
        <authorList>
            <person name="Lovell J."/>
            <person name="Jenkins J."/>
            <person name="Lowry D."/>
            <person name="Mamidi S."/>
            <person name="Sreedasyam A."/>
            <person name="Weng X."/>
            <person name="Barry K."/>
            <person name="Bonette J."/>
            <person name="Campitelli B."/>
            <person name="Daum C."/>
            <person name="Gordon S."/>
            <person name="Gould B."/>
            <person name="Lipzen A."/>
            <person name="Macqueen A."/>
            <person name="Palacio-Mejia J."/>
            <person name="Plott C."/>
            <person name="Shakirov E."/>
            <person name="Shu S."/>
            <person name="Yoshinaga Y."/>
            <person name="Zane M."/>
            <person name="Rokhsar D."/>
            <person name="Grimwood J."/>
            <person name="Schmutz J."/>
            <person name="Juenger T."/>
        </authorList>
    </citation>
    <scope>NUCLEOTIDE SEQUENCE [LARGE SCALE GENOMIC DNA]</scope>
    <source>
        <strain evidence="2">FIL2</strain>
    </source>
</reference>
<sequence>MQMPAALHLHRLEPNPSLLLHALLSRPSLHAFFKSPPLASSPYTYIYIIISLVPCSALCFTLTCRSTTHHLRRKHRSQFRAHWMRESFDRQYEHSPCYSVEQDC</sequence>
<organism evidence="2">
    <name type="scientific">Panicum hallii</name>
    <dbReference type="NCBI Taxonomy" id="206008"/>
    <lineage>
        <taxon>Eukaryota</taxon>
        <taxon>Viridiplantae</taxon>
        <taxon>Streptophyta</taxon>
        <taxon>Embryophyta</taxon>
        <taxon>Tracheophyta</taxon>
        <taxon>Spermatophyta</taxon>
        <taxon>Magnoliopsida</taxon>
        <taxon>Liliopsida</taxon>
        <taxon>Poales</taxon>
        <taxon>Poaceae</taxon>
        <taxon>PACMAD clade</taxon>
        <taxon>Panicoideae</taxon>
        <taxon>Panicodae</taxon>
        <taxon>Paniceae</taxon>
        <taxon>Panicinae</taxon>
        <taxon>Panicum</taxon>
        <taxon>Panicum sect. Panicum</taxon>
    </lineage>
</organism>
<evidence type="ECO:0000256" key="1">
    <source>
        <dbReference type="SAM" id="Phobius"/>
    </source>
</evidence>
<dbReference type="Proteomes" id="UP000243499">
    <property type="component" value="Chromosome 5"/>
</dbReference>
<keyword evidence="1" id="KW-1133">Transmembrane helix</keyword>
<name>A0A2T8IPF7_9POAL</name>
<dbReference type="Gramene" id="PVH39564">
    <property type="protein sequence ID" value="PVH39564"/>
    <property type="gene ID" value="PAHAL_5G536900"/>
</dbReference>
<dbReference type="AlphaFoldDB" id="A0A2T8IPF7"/>
<feature type="transmembrane region" description="Helical" evidence="1">
    <location>
        <begin position="45"/>
        <end position="64"/>
    </location>
</feature>
<keyword evidence="1" id="KW-0812">Transmembrane</keyword>
<dbReference type="EMBL" id="CM008050">
    <property type="protein sequence ID" value="PVH39564.1"/>
    <property type="molecule type" value="Genomic_DNA"/>
</dbReference>
<protein>
    <submittedName>
        <fullName evidence="2">Uncharacterized protein</fullName>
    </submittedName>
</protein>